<gene>
    <name evidence="2" type="ORF">GWK10_07385</name>
</gene>
<sequence>MKKVFPLMLVALLVFTCKKQTSNTNPIVDKSTTAKASFATTEKAELVINGMTCAVGCAGTIQKSLAKVEGVQSVEVDFDKRLAMVEFNPSKIELSDLENTVHNTADSYKVVLAKKVDSFTKAVENKEHTKCAKDCTKDCCKDKKEKAEAPNVCAETCTKECCSDKL</sequence>
<organism evidence="2 3">
    <name type="scientific">Spongiivirga citrea</name>
    <dbReference type="NCBI Taxonomy" id="1481457"/>
    <lineage>
        <taxon>Bacteria</taxon>
        <taxon>Pseudomonadati</taxon>
        <taxon>Bacteroidota</taxon>
        <taxon>Flavobacteriia</taxon>
        <taxon>Flavobacteriales</taxon>
        <taxon>Flavobacteriaceae</taxon>
        <taxon>Spongiivirga</taxon>
    </lineage>
</organism>
<keyword evidence="3" id="KW-1185">Reference proteome</keyword>
<comment type="caution">
    <text evidence="2">The sequence shown here is derived from an EMBL/GenBank/DDBJ whole genome shotgun (WGS) entry which is preliminary data.</text>
</comment>
<reference evidence="2 3" key="1">
    <citation type="submission" date="2020-01" db="EMBL/GenBank/DDBJ databases">
        <title>Spongiivirga citrea KCTC 32990T.</title>
        <authorList>
            <person name="Wang G."/>
        </authorList>
    </citation>
    <scope>NUCLEOTIDE SEQUENCE [LARGE SCALE GENOMIC DNA]</scope>
    <source>
        <strain evidence="2 3">KCTC 32990</strain>
    </source>
</reference>
<dbReference type="Pfam" id="PF00403">
    <property type="entry name" value="HMA"/>
    <property type="match status" value="1"/>
</dbReference>
<feature type="domain" description="HMA" evidence="1">
    <location>
        <begin position="42"/>
        <end position="109"/>
    </location>
</feature>
<name>A0A6M0CGI9_9FLAO</name>
<evidence type="ECO:0000259" key="1">
    <source>
        <dbReference type="PROSITE" id="PS50846"/>
    </source>
</evidence>
<evidence type="ECO:0000313" key="3">
    <source>
        <dbReference type="Proteomes" id="UP000474296"/>
    </source>
</evidence>
<dbReference type="Proteomes" id="UP000474296">
    <property type="component" value="Unassembled WGS sequence"/>
</dbReference>
<dbReference type="Gene3D" id="3.30.70.100">
    <property type="match status" value="1"/>
</dbReference>
<proteinExistence type="predicted"/>
<dbReference type="AlphaFoldDB" id="A0A6M0CGI9"/>
<dbReference type="PROSITE" id="PS50846">
    <property type="entry name" value="HMA_2"/>
    <property type="match status" value="1"/>
</dbReference>
<dbReference type="EMBL" id="JAABOQ010000003">
    <property type="protein sequence ID" value="NER17028.1"/>
    <property type="molecule type" value="Genomic_DNA"/>
</dbReference>
<dbReference type="SUPFAM" id="SSF55008">
    <property type="entry name" value="HMA, heavy metal-associated domain"/>
    <property type="match status" value="1"/>
</dbReference>
<dbReference type="GO" id="GO:0046872">
    <property type="term" value="F:metal ion binding"/>
    <property type="evidence" value="ECO:0007669"/>
    <property type="project" value="InterPro"/>
</dbReference>
<evidence type="ECO:0000313" key="2">
    <source>
        <dbReference type="EMBL" id="NER17028.1"/>
    </source>
</evidence>
<dbReference type="CDD" id="cd00371">
    <property type="entry name" value="HMA"/>
    <property type="match status" value="1"/>
</dbReference>
<dbReference type="InterPro" id="IPR036163">
    <property type="entry name" value="HMA_dom_sf"/>
</dbReference>
<dbReference type="RefSeq" id="WP_164031015.1">
    <property type="nucleotide sequence ID" value="NZ_JAABOQ010000003.1"/>
</dbReference>
<protein>
    <submittedName>
        <fullName evidence="2">Heavy-metal-associated domain-containing protein</fullName>
    </submittedName>
</protein>
<accession>A0A6M0CGI9</accession>
<dbReference type="InterPro" id="IPR006121">
    <property type="entry name" value="HMA_dom"/>
</dbReference>